<evidence type="ECO:0000256" key="3">
    <source>
        <dbReference type="ARBA" id="ARBA00023002"/>
    </source>
</evidence>
<dbReference type="Gene3D" id="2.60.40.420">
    <property type="entry name" value="Cupredoxins - blue copper proteins"/>
    <property type="match status" value="6"/>
</dbReference>
<keyword evidence="3" id="KW-0560">Oxidoreductase</keyword>
<name>A0A9W7Y593_9FUNG</name>
<feature type="domain" description="Plastocyanin-like" evidence="7">
    <location>
        <begin position="873"/>
        <end position="1007"/>
    </location>
</feature>
<dbReference type="PANTHER" id="PTHR11709">
    <property type="entry name" value="MULTI-COPPER OXIDASE"/>
    <property type="match status" value="1"/>
</dbReference>
<dbReference type="InterPro" id="IPR008972">
    <property type="entry name" value="Cupredoxin"/>
</dbReference>
<evidence type="ECO:0000259" key="8">
    <source>
        <dbReference type="Pfam" id="PF07732"/>
    </source>
</evidence>
<evidence type="ECO:0000256" key="4">
    <source>
        <dbReference type="ARBA" id="ARBA00023008"/>
    </source>
</evidence>
<dbReference type="InterPro" id="IPR001117">
    <property type="entry name" value="Cu-oxidase_2nd"/>
</dbReference>
<evidence type="ECO:0000256" key="1">
    <source>
        <dbReference type="ARBA" id="ARBA00010609"/>
    </source>
</evidence>
<dbReference type="GO" id="GO:0005507">
    <property type="term" value="F:copper ion binding"/>
    <property type="evidence" value="ECO:0007669"/>
    <property type="project" value="InterPro"/>
</dbReference>
<dbReference type="Pfam" id="PF00394">
    <property type="entry name" value="Cu-oxidase"/>
    <property type="match status" value="2"/>
</dbReference>
<dbReference type="OrthoDB" id="2121828at2759"/>
<dbReference type="Pfam" id="PF07731">
    <property type="entry name" value="Cu-oxidase_2"/>
    <property type="match status" value="2"/>
</dbReference>
<feature type="domain" description="Plastocyanin-like" evidence="6">
    <location>
        <begin position="660"/>
        <end position="799"/>
    </location>
</feature>
<dbReference type="InterPro" id="IPR045087">
    <property type="entry name" value="Cu-oxidase_fam"/>
</dbReference>
<evidence type="ECO:0000259" key="7">
    <source>
        <dbReference type="Pfam" id="PF07731"/>
    </source>
</evidence>
<feature type="domain" description="Plastocyanin-like" evidence="8">
    <location>
        <begin position="538"/>
        <end position="650"/>
    </location>
</feature>
<dbReference type="Proteomes" id="UP001149813">
    <property type="component" value="Unassembled WGS sequence"/>
</dbReference>
<dbReference type="PROSITE" id="PS00080">
    <property type="entry name" value="MULTICOPPER_OXIDASE2"/>
    <property type="match status" value="2"/>
</dbReference>
<organism evidence="9 10">
    <name type="scientific">Coemansia erecta</name>
    <dbReference type="NCBI Taxonomy" id="147472"/>
    <lineage>
        <taxon>Eukaryota</taxon>
        <taxon>Fungi</taxon>
        <taxon>Fungi incertae sedis</taxon>
        <taxon>Zoopagomycota</taxon>
        <taxon>Kickxellomycotina</taxon>
        <taxon>Kickxellomycetes</taxon>
        <taxon>Kickxellales</taxon>
        <taxon>Kickxellaceae</taxon>
        <taxon>Coemansia</taxon>
    </lineage>
</organism>
<feature type="chain" id="PRO_5040832097" evidence="5">
    <location>
        <begin position="20"/>
        <end position="1062"/>
    </location>
</feature>
<evidence type="ECO:0000313" key="10">
    <source>
        <dbReference type="Proteomes" id="UP001149813"/>
    </source>
</evidence>
<keyword evidence="10" id="KW-1185">Reference proteome</keyword>
<dbReference type="InterPro" id="IPR033138">
    <property type="entry name" value="Cu_oxidase_CS"/>
</dbReference>
<proteinExistence type="inferred from homology"/>
<evidence type="ECO:0000256" key="2">
    <source>
        <dbReference type="ARBA" id="ARBA00022723"/>
    </source>
</evidence>
<gene>
    <name evidence="9" type="primary">FET3_4</name>
    <name evidence="9" type="ORF">LPJ53_001618</name>
</gene>
<dbReference type="SUPFAM" id="SSF49503">
    <property type="entry name" value="Cupredoxins"/>
    <property type="match status" value="6"/>
</dbReference>
<accession>A0A9W7Y593</accession>
<keyword evidence="4" id="KW-0186">Copper</keyword>
<keyword evidence="2" id="KW-0479">Metal-binding</keyword>
<feature type="domain" description="Plastocyanin-like" evidence="7">
    <location>
        <begin position="368"/>
        <end position="502"/>
    </location>
</feature>
<dbReference type="Pfam" id="PF07732">
    <property type="entry name" value="Cu-oxidase_3"/>
    <property type="match status" value="2"/>
</dbReference>
<dbReference type="EMBL" id="JANBOJ010000042">
    <property type="protein sequence ID" value="KAJ1724097.1"/>
    <property type="molecule type" value="Genomic_DNA"/>
</dbReference>
<reference evidence="9" key="1">
    <citation type="submission" date="2022-07" db="EMBL/GenBank/DDBJ databases">
        <title>Phylogenomic reconstructions and comparative analyses of Kickxellomycotina fungi.</title>
        <authorList>
            <person name="Reynolds N.K."/>
            <person name="Stajich J.E."/>
            <person name="Barry K."/>
            <person name="Grigoriev I.V."/>
            <person name="Crous P."/>
            <person name="Smith M.E."/>
        </authorList>
    </citation>
    <scope>NUCLEOTIDE SEQUENCE</scope>
    <source>
        <strain evidence="9">NBRC 32514</strain>
    </source>
</reference>
<dbReference type="GO" id="GO:0016491">
    <property type="term" value="F:oxidoreductase activity"/>
    <property type="evidence" value="ECO:0007669"/>
    <property type="project" value="UniProtKB-KW"/>
</dbReference>
<dbReference type="PROSITE" id="PS00079">
    <property type="entry name" value="MULTICOPPER_OXIDASE1"/>
    <property type="match status" value="1"/>
</dbReference>
<evidence type="ECO:0000259" key="6">
    <source>
        <dbReference type="Pfam" id="PF00394"/>
    </source>
</evidence>
<sequence>MAFINLLNTLLILLSVALAARVEVNWDVGYVIVNRDGHFTRRAIGVNGQLPIPPVYATVGDTLLLNVCNKLDLSTTIHAHGLFQNGTNHLDGAGMVTQCGIPPGANFTYEYYLHQTGTFWLHGHYNHQNTDGLRAPLVIRDRDRSQLPMQYDDEILISMEDWYPSEFPERMKEVLDPNVPFPPPTTFPYGLINGINGNIPQTIVFEPGKRYRVRLVNIGSTEWYKFSIPGHKLHVIEADGIYSEPLEVDGINLGPGQRYSVVVQALDTDEYNYNFNATLYANFVPIVPGSNPRYYTGIVQYKEGAPIKTIERSSDEELVWLNDINLRSFEQYPAMPVSRTYNTAAGSKLFSDKLTRAILYKLPYMTPPIIPTLYSAMTTGDLALNDTIYGPQTQALVIREGEVIEIEMQNPTEIDHAMHLHGHVFQVTEYGPAGDSSEIKAPPAKVMTYNGWPMRRDTFVVPAFHYIKVRFLADNPGAWLFHCHMDIHFALGLAVTFVEAPDVLQKTQTIPDAMKNMCLRDGLKVMGNAAVDWDVVHLTVNRDGYFTRGAIGVNGALPIPPVYATVGDTLALKVYNSLNVSTSIHAHGIFQNGTNYLDGSGMVTECGIPPGDSYTYEYYLHQAGTFWLHSHYNHQNSDGLRTPLVIYDRDKSQLPLQYDEDVLLYVEDWFKQEISLRMEQSADPTAPFPPPPSYPYGLINGFNANDSLPINFEAGKRYRIRLAHIGSTVWYKFSISGHKLAVIEADGILSEPLTVDGIDIGPGQRYSVVVQAMDTDMYSYNFTFIQHAEFVAPAPGRNPHTYTGLIQYRKDAPIKAVATESSSDFVLLNDVNLQAFDKMAALPVSRTFNMDVISKKPTDTVSHPEFDTYDYETPPLVPTLFTAITTGVLALNDTVYGQHTRARVINSGEVIEIYLRNLINVDHTMHLYGHAFQVIEYGPTGNSSDKNTITTVQRFSGWPMRRDTFAVPALSYAKVRFIANNPGVWLFHCHIDIHFSLGMSMTFIEAPTILQQTQKIPDNMARMCSKQGIKTSGNGAGKDGFDLSDIPQEPISPILFLLDLKN</sequence>
<keyword evidence="5" id="KW-0732">Signal</keyword>
<evidence type="ECO:0000256" key="5">
    <source>
        <dbReference type="SAM" id="SignalP"/>
    </source>
</evidence>
<protein>
    <submittedName>
        <fullName evidence="9">Ferroxidase fet3</fullName>
    </submittedName>
</protein>
<feature type="domain" description="Plastocyanin-like" evidence="8">
    <location>
        <begin position="28"/>
        <end position="143"/>
    </location>
</feature>
<comment type="similarity">
    <text evidence="1">Belongs to the multicopper oxidase family.</text>
</comment>
<dbReference type="InterPro" id="IPR011707">
    <property type="entry name" value="Cu-oxidase-like_N"/>
</dbReference>
<evidence type="ECO:0000313" key="9">
    <source>
        <dbReference type="EMBL" id="KAJ1724097.1"/>
    </source>
</evidence>
<feature type="domain" description="Plastocyanin-like" evidence="6">
    <location>
        <begin position="154"/>
        <end position="301"/>
    </location>
</feature>
<dbReference type="AlphaFoldDB" id="A0A9W7Y593"/>
<dbReference type="InterPro" id="IPR002355">
    <property type="entry name" value="Cu_oxidase_Cu_BS"/>
</dbReference>
<dbReference type="InterPro" id="IPR011706">
    <property type="entry name" value="Cu-oxidase_C"/>
</dbReference>
<comment type="caution">
    <text evidence="9">The sequence shown here is derived from an EMBL/GenBank/DDBJ whole genome shotgun (WGS) entry which is preliminary data.</text>
</comment>
<feature type="signal peptide" evidence="5">
    <location>
        <begin position="1"/>
        <end position="19"/>
    </location>
</feature>
<dbReference type="PANTHER" id="PTHR11709:SF511">
    <property type="entry name" value="LACCASE"/>
    <property type="match status" value="1"/>
</dbReference>